<feature type="transmembrane region" description="Helical" evidence="1">
    <location>
        <begin position="171"/>
        <end position="191"/>
    </location>
</feature>
<evidence type="ECO:0000313" key="4">
    <source>
        <dbReference type="Proteomes" id="UP000578531"/>
    </source>
</evidence>
<feature type="signal peptide" evidence="2">
    <location>
        <begin position="1"/>
        <end position="20"/>
    </location>
</feature>
<reference evidence="3 4" key="1">
    <citation type="journal article" date="2020" name="Genomics">
        <title>Complete, high-quality genomes from long-read metagenomic sequencing of two wolf lichen thalli reveals enigmatic genome architecture.</title>
        <authorList>
            <person name="McKenzie S.K."/>
            <person name="Walston R.F."/>
            <person name="Allen J.L."/>
        </authorList>
    </citation>
    <scope>NUCLEOTIDE SEQUENCE [LARGE SCALE GENOMIC DNA]</scope>
    <source>
        <strain evidence="3">WasteWater2</strain>
    </source>
</reference>
<name>A0A8H6L3U5_9LECA</name>
<dbReference type="GeneID" id="59289144"/>
<sequence>MTRGQWLLAVWAARSRPALALRAKGRSAFATKPDDIKPEASQKTRSRIVRITSRLPKFLQGYTTPLINAPLTHISAFLLLHELTAVIPLFGLAATFHYTRWMPPFVGEGKWVSDGVEKFGNYFRKKGWLGEEGKARRYRWWGRGEGGTRIVVEFATAYAITKALLPLRLILSVWATPWFARAAIVPSTNLIRRIFTRRKKK</sequence>
<dbReference type="AlphaFoldDB" id="A0A8H6L3U5"/>
<keyword evidence="1" id="KW-0472">Membrane</keyword>
<dbReference type="PANTHER" id="PTHR28002">
    <property type="entry name" value="MIOREX COMPLEX COMPONENT 11"/>
    <property type="match status" value="1"/>
</dbReference>
<comment type="caution">
    <text evidence="3">The sequence shown here is derived from an EMBL/GenBank/DDBJ whole genome shotgun (WGS) entry which is preliminary data.</text>
</comment>
<keyword evidence="2" id="KW-0732">Signal</keyword>
<feature type="chain" id="PRO_5034262995" evidence="2">
    <location>
        <begin position="21"/>
        <end position="201"/>
    </location>
</feature>
<organism evidence="3 4">
    <name type="scientific">Letharia columbiana</name>
    <dbReference type="NCBI Taxonomy" id="112416"/>
    <lineage>
        <taxon>Eukaryota</taxon>
        <taxon>Fungi</taxon>
        <taxon>Dikarya</taxon>
        <taxon>Ascomycota</taxon>
        <taxon>Pezizomycotina</taxon>
        <taxon>Lecanoromycetes</taxon>
        <taxon>OSLEUM clade</taxon>
        <taxon>Lecanoromycetidae</taxon>
        <taxon>Lecanorales</taxon>
        <taxon>Lecanorineae</taxon>
        <taxon>Parmeliaceae</taxon>
        <taxon>Letharia</taxon>
    </lineage>
</organism>
<evidence type="ECO:0000256" key="1">
    <source>
        <dbReference type="SAM" id="Phobius"/>
    </source>
</evidence>
<evidence type="ECO:0000313" key="3">
    <source>
        <dbReference type="EMBL" id="KAF6234454.1"/>
    </source>
</evidence>
<gene>
    <name evidence="3" type="ORF">HO173_007487</name>
</gene>
<proteinExistence type="predicted"/>
<feature type="transmembrane region" description="Helical" evidence="1">
    <location>
        <begin position="74"/>
        <end position="96"/>
    </location>
</feature>
<dbReference type="RefSeq" id="XP_037163851.1">
    <property type="nucleotide sequence ID" value="XM_037309391.1"/>
</dbReference>
<dbReference type="PANTHER" id="PTHR28002:SF1">
    <property type="entry name" value="MIOREX COMPLEX COMPONENT 11"/>
    <property type="match status" value="1"/>
</dbReference>
<dbReference type="Pfam" id="PF10306">
    <property type="entry name" value="FLILHELTA"/>
    <property type="match status" value="1"/>
</dbReference>
<dbReference type="GO" id="GO:0005739">
    <property type="term" value="C:mitochondrion"/>
    <property type="evidence" value="ECO:0007669"/>
    <property type="project" value="TreeGrafter"/>
</dbReference>
<evidence type="ECO:0000256" key="2">
    <source>
        <dbReference type="SAM" id="SignalP"/>
    </source>
</evidence>
<protein>
    <submittedName>
        <fullName evidence="3">Uncharacterized protein</fullName>
    </submittedName>
</protein>
<dbReference type="OrthoDB" id="5580261at2759"/>
<dbReference type="EMBL" id="JACCJC010000030">
    <property type="protein sequence ID" value="KAF6234454.1"/>
    <property type="molecule type" value="Genomic_DNA"/>
</dbReference>
<keyword evidence="1" id="KW-0812">Transmembrane</keyword>
<keyword evidence="4" id="KW-1185">Reference proteome</keyword>
<dbReference type="InterPro" id="IPR018811">
    <property type="entry name" value="MRX11"/>
</dbReference>
<accession>A0A8H6L3U5</accession>
<dbReference type="Proteomes" id="UP000578531">
    <property type="component" value="Unassembled WGS sequence"/>
</dbReference>
<keyword evidence="1" id="KW-1133">Transmembrane helix</keyword>